<dbReference type="Proteomes" id="UP000306813">
    <property type="component" value="Unassembled WGS sequence"/>
</dbReference>
<reference evidence="2 3" key="1">
    <citation type="submission" date="2019-05" db="EMBL/GenBank/DDBJ databases">
        <title>Draft genomes of eight strains of Campylobacter helveticus isolated from cats and a dog in New Zealand.</title>
        <authorList>
            <person name="Bojanic K."/>
            <person name="Midwinter A.C."/>
            <person name="Biggs P.J."/>
            <person name="Acke E."/>
            <person name="Cornelius A.J."/>
            <person name="Marshall J.C."/>
        </authorList>
    </citation>
    <scope>NUCLEOTIDE SEQUENCE [LARGE SCALE GENOMIC DNA]</scope>
    <source>
        <strain evidence="2 3">ACP123b</strain>
    </source>
</reference>
<comment type="caution">
    <text evidence="2">The sequence shown here is derived from an EMBL/GenBank/DDBJ whole genome shotgun (WGS) entry which is preliminary data.</text>
</comment>
<proteinExistence type="predicted"/>
<dbReference type="Gene3D" id="3.90.550.10">
    <property type="entry name" value="Spore Coat Polysaccharide Biosynthesis Protein SpsA, Chain A"/>
    <property type="match status" value="1"/>
</dbReference>
<dbReference type="InterPro" id="IPR001173">
    <property type="entry name" value="Glyco_trans_2-like"/>
</dbReference>
<dbReference type="RefSeq" id="WP_139021345.1">
    <property type="nucleotide sequence ID" value="NZ_VDBS01000019.1"/>
</dbReference>
<evidence type="ECO:0000313" key="3">
    <source>
        <dbReference type="Proteomes" id="UP000306813"/>
    </source>
</evidence>
<protein>
    <submittedName>
        <fullName evidence="2">Glycosyltransferase family 2 protein</fullName>
    </submittedName>
</protein>
<organism evidence="2 3">
    <name type="scientific">Campylobacter helveticus</name>
    <dbReference type="NCBI Taxonomy" id="28898"/>
    <lineage>
        <taxon>Bacteria</taxon>
        <taxon>Pseudomonadati</taxon>
        <taxon>Campylobacterota</taxon>
        <taxon>Epsilonproteobacteria</taxon>
        <taxon>Campylobacterales</taxon>
        <taxon>Campylobacteraceae</taxon>
        <taxon>Campylobacter</taxon>
    </lineage>
</organism>
<dbReference type="SUPFAM" id="SSF53448">
    <property type="entry name" value="Nucleotide-diphospho-sugar transferases"/>
    <property type="match status" value="1"/>
</dbReference>
<dbReference type="PANTHER" id="PTHR22916:SF3">
    <property type="entry name" value="UDP-GLCNAC:BETAGAL BETA-1,3-N-ACETYLGLUCOSAMINYLTRANSFERASE-LIKE PROTEIN 1"/>
    <property type="match status" value="1"/>
</dbReference>
<evidence type="ECO:0000259" key="1">
    <source>
        <dbReference type="Pfam" id="PF00535"/>
    </source>
</evidence>
<accession>A0AAX2UME5</accession>
<dbReference type="InterPro" id="IPR029044">
    <property type="entry name" value="Nucleotide-diphossugar_trans"/>
</dbReference>
<name>A0AAX2UME5_9BACT</name>
<dbReference type="PANTHER" id="PTHR22916">
    <property type="entry name" value="GLYCOSYLTRANSFERASE"/>
    <property type="match status" value="1"/>
</dbReference>
<gene>
    <name evidence="2" type="ORF">FDW42_02220</name>
</gene>
<dbReference type="GO" id="GO:0016758">
    <property type="term" value="F:hexosyltransferase activity"/>
    <property type="evidence" value="ECO:0007669"/>
    <property type="project" value="UniProtKB-ARBA"/>
</dbReference>
<dbReference type="EMBL" id="VDBS01000019">
    <property type="protein sequence ID" value="TNB58448.1"/>
    <property type="molecule type" value="Genomic_DNA"/>
</dbReference>
<dbReference type="Pfam" id="PF00535">
    <property type="entry name" value="Glycos_transf_2"/>
    <property type="match status" value="1"/>
</dbReference>
<sequence length="209" mass="24430">MIQISIIMPCYNSAKWVDKAIESVLNQTYSNWQLICVDDGSSDETLEILQRYANKDDRILVLHKENEKNAFKARQFAVPYVNGELLTHLDSDDMFELNYLELGLKRYDESGADIVVGDMVYGEKRYVCIDNDLKWLHKIINGREAFEYIIDWRIRGFSLYKSLFAKKYYDENYEGMNADEFLTRILFLNASNIAFFTGGGSFYKFTKCD</sequence>
<dbReference type="AlphaFoldDB" id="A0AAX2UME5"/>
<evidence type="ECO:0000313" key="2">
    <source>
        <dbReference type="EMBL" id="TNB58448.1"/>
    </source>
</evidence>
<feature type="domain" description="Glycosyltransferase 2-like" evidence="1">
    <location>
        <begin position="5"/>
        <end position="123"/>
    </location>
</feature>
<dbReference type="CDD" id="cd00761">
    <property type="entry name" value="Glyco_tranf_GTA_type"/>
    <property type="match status" value="1"/>
</dbReference>